<dbReference type="AlphaFoldDB" id="A0AAW0SGL0"/>
<dbReference type="InterPro" id="IPR000569">
    <property type="entry name" value="HECT_dom"/>
</dbReference>
<dbReference type="Proteomes" id="UP001487740">
    <property type="component" value="Unassembled WGS sequence"/>
</dbReference>
<evidence type="ECO:0000313" key="8">
    <source>
        <dbReference type="EMBL" id="KAK8374213.1"/>
    </source>
</evidence>
<feature type="active site" description="Glycyl thioester intermediate" evidence="5">
    <location>
        <position position="271"/>
    </location>
</feature>
<dbReference type="EC" id="2.3.2.26" evidence="2"/>
<organism evidence="8 9">
    <name type="scientific">Scylla paramamosain</name>
    <name type="common">Mud crab</name>
    <dbReference type="NCBI Taxonomy" id="85552"/>
    <lineage>
        <taxon>Eukaryota</taxon>
        <taxon>Metazoa</taxon>
        <taxon>Ecdysozoa</taxon>
        <taxon>Arthropoda</taxon>
        <taxon>Crustacea</taxon>
        <taxon>Multicrustacea</taxon>
        <taxon>Malacostraca</taxon>
        <taxon>Eumalacostraca</taxon>
        <taxon>Eucarida</taxon>
        <taxon>Decapoda</taxon>
        <taxon>Pleocyemata</taxon>
        <taxon>Brachyura</taxon>
        <taxon>Eubrachyura</taxon>
        <taxon>Portunoidea</taxon>
        <taxon>Portunidae</taxon>
        <taxon>Portuninae</taxon>
        <taxon>Scylla</taxon>
    </lineage>
</organism>
<dbReference type="EMBL" id="JARAKH010000523">
    <property type="protein sequence ID" value="KAK8374213.1"/>
    <property type="molecule type" value="Genomic_DNA"/>
</dbReference>
<dbReference type="GO" id="GO:0000209">
    <property type="term" value="P:protein polyubiquitination"/>
    <property type="evidence" value="ECO:0007669"/>
    <property type="project" value="InterPro"/>
</dbReference>
<dbReference type="FunFam" id="3.30.2410.10:FF:000003">
    <property type="entry name" value="probable E3 ubiquitin-protein ligase HERC4 isoform X1"/>
    <property type="match status" value="1"/>
</dbReference>
<feature type="region of interest" description="Disordered" evidence="6">
    <location>
        <begin position="1"/>
        <end position="25"/>
    </location>
</feature>
<sequence>SSQGGDVSMATVSRESGGAEDFCSPPLPRPNALSLTIQEHMIKKLLSIEEEDMIDDDLFTYTETVFASVQDALRCYVLPLYKDFTDPKQTAKLQTPYAEGVLKLGKEMAEVFSEDQRALVSSLRLLSLVHGLNFQAGCRVGRLNYDDFYIPEIAEKIDIRNDYLNWMNSRLHPMSRRESPILFCEYPFLFDPQAKTLLLRCDATRQGECFPDHPVIRTFWEVFHKLSLEQKKLFLKFLTGTDRVPILGMKALKLMIQSTADDSFLPVAHTCITQLNLPRYNTKEKLKYKLLQAVQQSEGFGLV</sequence>
<dbReference type="PANTHER" id="PTHR45700">
    <property type="entry name" value="UBIQUITIN-PROTEIN LIGASE E3C"/>
    <property type="match status" value="1"/>
</dbReference>
<reference evidence="8 9" key="1">
    <citation type="submission" date="2023-03" db="EMBL/GenBank/DDBJ databases">
        <title>High-quality genome of Scylla paramamosain provides insights in environmental adaptation.</title>
        <authorList>
            <person name="Zhang L."/>
        </authorList>
    </citation>
    <scope>NUCLEOTIDE SEQUENCE [LARGE SCALE GENOMIC DNA]</scope>
    <source>
        <strain evidence="8">LZ_2023a</strain>
        <tissue evidence="8">Muscle</tissue>
    </source>
</reference>
<accession>A0AAW0SGL0</accession>
<keyword evidence="3" id="KW-0808">Transferase</keyword>
<keyword evidence="9" id="KW-1185">Reference proteome</keyword>
<dbReference type="SUPFAM" id="SSF56204">
    <property type="entry name" value="Hect, E3 ligase catalytic domain"/>
    <property type="match status" value="1"/>
</dbReference>
<evidence type="ECO:0000256" key="5">
    <source>
        <dbReference type="PROSITE-ProRule" id="PRU00104"/>
    </source>
</evidence>
<evidence type="ECO:0000256" key="2">
    <source>
        <dbReference type="ARBA" id="ARBA00012485"/>
    </source>
</evidence>
<dbReference type="SMART" id="SM00119">
    <property type="entry name" value="HECTc"/>
    <property type="match status" value="1"/>
</dbReference>
<keyword evidence="4 5" id="KW-0833">Ubl conjugation pathway</keyword>
<evidence type="ECO:0000256" key="3">
    <source>
        <dbReference type="ARBA" id="ARBA00022679"/>
    </source>
</evidence>
<dbReference type="PROSITE" id="PS50237">
    <property type="entry name" value="HECT"/>
    <property type="match status" value="1"/>
</dbReference>
<comment type="caution">
    <text evidence="8">The sequence shown here is derived from an EMBL/GenBank/DDBJ whole genome shotgun (WGS) entry which is preliminary data.</text>
</comment>
<gene>
    <name evidence="8" type="ORF">O3P69_011296</name>
</gene>
<dbReference type="InterPro" id="IPR044611">
    <property type="entry name" value="E3A/B/C-like"/>
</dbReference>
<dbReference type="Gene3D" id="3.30.2410.10">
    <property type="entry name" value="Hect, E3 ligase catalytic domain"/>
    <property type="match status" value="1"/>
</dbReference>
<proteinExistence type="predicted"/>
<dbReference type="GO" id="GO:0009966">
    <property type="term" value="P:regulation of signal transduction"/>
    <property type="evidence" value="ECO:0007669"/>
    <property type="project" value="UniProtKB-ARBA"/>
</dbReference>
<feature type="compositionally biased region" description="Polar residues" evidence="6">
    <location>
        <begin position="1"/>
        <end position="14"/>
    </location>
</feature>
<evidence type="ECO:0000313" key="9">
    <source>
        <dbReference type="Proteomes" id="UP001487740"/>
    </source>
</evidence>
<evidence type="ECO:0000256" key="6">
    <source>
        <dbReference type="SAM" id="MobiDB-lite"/>
    </source>
</evidence>
<dbReference type="InterPro" id="IPR035983">
    <property type="entry name" value="Hect_E3_ubiquitin_ligase"/>
</dbReference>
<comment type="catalytic activity">
    <reaction evidence="1">
        <text>S-ubiquitinyl-[E2 ubiquitin-conjugating enzyme]-L-cysteine + [acceptor protein]-L-lysine = [E2 ubiquitin-conjugating enzyme]-L-cysteine + N(6)-ubiquitinyl-[acceptor protein]-L-lysine.</text>
        <dbReference type="EC" id="2.3.2.26"/>
    </reaction>
</comment>
<evidence type="ECO:0000256" key="1">
    <source>
        <dbReference type="ARBA" id="ARBA00000885"/>
    </source>
</evidence>
<protein>
    <recommendedName>
        <fullName evidence="2">HECT-type E3 ubiquitin transferase</fullName>
        <ecNumber evidence="2">2.3.2.26</ecNumber>
    </recommendedName>
</protein>
<evidence type="ECO:0000256" key="4">
    <source>
        <dbReference type="ARBA" id="ARBA00022786"/>
    </source>
</evidence>
<dbReference type="GO" id="GO:0061630">
    <property type="term" value="F:ubiquitin protein ligase activity"/>
    <property type="evidence" value="ECO:0007669"/>
    <property type="project" value="UniProtKB-EC"/>
</dbReference>
<feature type="domain" description="HECT" evidence="7">
    <location>
        <begin position="212"/>
        <end position="303"/>
    </location>
</feature>
<feature type="non-terminal residue" evidence="8">
    <location>
        <position position="1"/>
    </location>
</feature>
<name>A0AAW0SGL0_SCYPA</name>
<evidence type="ECO:0000259" key="7">
    <source>
        <dbReference type="PROSITE" id="PS50237"/>
    </source>
</evidence>
<dbReference type="Pfam" id="PF00632">
    <property type="entry name" value="HECT"/>
    <property type="match status" value="1"/>
</dbReference>